<feature type="chain" id="PRO_5011966616" description="Peptidoglycan-associated protein" evidence="10">
    <location>
        <begin position="24"/>
        <end position="172"/>
    </location>
</feature>
<evidence type="ECO:0000256" key="10">
    <source>
        <dbReference type="SAM" id="SignalP"/>
    </source>
</evidence>
<name>A0A1Y6CT78_9BACT</name>
<accession>A0A1Y6CT78</accession>
<feature type="region of interest" description="Disordered" evidence="9">
    <location>
        <begin position="148"/>
        <end position="172"/>
    </location>
</feature>
<dbReference type="Pfam" id="PF00691">
    <property type="entry name" value="OmpA"/>
    <property type="match status" value="1"/>
</dbReference>
<feature type="signal peptide" evidence="10">
    <location>
        <begin position="1"/>
        <end position="23"/>
    </location>
</feature>
<evidence type="ECO:0000256" key="7">
    <source>
        <dbReference type="HAMAP-Rule" id="MF_02204"/>
    </source>
</evidence>
<keyword evidence="3 8" id="KW-0472">Membrane</keyword>
<keyword evidence="2 10" id="KW-0732">Signal</keyword>
<feature type="domain" description="OmpA-like" evidence="11">
    <location>
        <begin position="59"/>
        <end position="172"/>
    </location>
</feature>
<dbReference type="AlphaFoldDB" id="A0A1Y6CT78"/>
<comment type="subcellular location">
    <subcellularLocation>
        <location evidence="1">Cell outer membrane</location>
    </subcellularLocation>
</comment>
<dbReference type="OrthoDB" id="5293949at2"/>
<keyword evidence="4" id="KW-0564">Palmitate</keyword>
<dbReference type="CDD" id="cd07185">
    <property type="entry name" value="OmpA_C-like"/>
    <property type="match status" value="1"/>
</dbReference>
<evidence type="ECO:0000256" key="2">
    <source>
        <dbReference type="ARBA" id="ARBA00022729"/>
    </source>
</evidence>
<dbReference type="InterPro" id="IPR036737">
    <property type="entry name" value="OmpA-like_sf"/>
</dbReference>
<evidence type="ECO:0000256" key="9">
    <source>
        <dbReference type="SAM" id="MobiDB-lite"/>
    </source>
</evidence>
<dbReference type="PROSITE" id="PS51123">
    <property type="entry name" value="OMPA_2"/>
    <property type="match status" value="1"/>
</dbReference>
<sequence length="172" mass="18570">MLFRVSSPLALALVLSLGLNACASDEVPTEEVVNVEEEVDTNLDTPAEPPMDDMAIQDEVPAFDLNSTTVSFGYDEYTVNPDSYGALDSLASYLKADSTVTITIEGHCDVRGSTEYNLALGDRRAESVKDYLLTLGVAASQLSTISYGEEKPLSPGNTEADHAQNRRVQFSQ</sequence>
<dbReference type="PRINTS" id="PR01021">
    <property type="entry name" value="OMPADOMAIN"/>
</dbReference>
<dbReference type="SUPFAM" id="SSF103088">
    <property type="entry name" value="OmpA-like"/>
    <property type="match status" value="1"/>
</dbReference>
<dbReference type="InterPro" id="IPR050330">
    <property type="entry name" value="Bact_OuterMem_StrucFunc"/>
</dbReference>
<keyword evidence="5" id="KW-0998">Cell outer membrane</keyword>
<evidence type="ECO:0000256" key="8">
    <source>
        <dbReference type="PROSITE-ProRule" id="PRU00473"/>
    </source>
</evidence>
<evidence type="ECO:0000259" key="11">
    <source>
        <dbReference type="PROSITE" id="PS51123"/>
    </source>
</evidence>
<evidence type="ECO:0000313" key="12">
    <source>
        <dbReference type="EMBL" id="SMF76251.1"/>
    </source>
</evidence>
<dbReference type="PANTHER" id="PTHR30329:SF21">
    <property type="entry name" value="LIPOPROTEIN YIAD-RELATED"/>
    <property type="match status" value="1"/>
</dbReference>
<evidence type="ECO:0000256" key="1">
    <source>
        <dbReference type="ARBA" id="ARBA00004442"/>
    </source>
</evidence>
<dbReference type="RefSeq" id="WP_132325024.1">
    <property type="nucleotide sequence ID" value="NZ_FWZT01000030.1"/>
</dbReference>
<dbReference type="InterPro" id="IPR006664">
    <property type="entry name" value="OMP_bac"/>
</dbReference>
<keyword evidence="13" id="KW-1185">Reference proteome</keyword>
<dbReference type="GO" id="GO:0009279">
    <property type="term" value="C:cell outer membrane"/>
    <property type="evidence" value="ECO:0007669"/>
    <property type="project" value="UniProtKB-SubCell"/>
</dbReference>
<gene>
    <name evidence="7" type="primary">pal</name>
    <name evidence="12" type="ORF">SAMN06296036_13014</name>
</gene>
<reference evidence="13" key="1">
    <citation type="submission" date="2017-04" db="EMBL/GenBank/DDBJ databases">
        <authorList>
            <person name="Varghese N."/>
            <person name="Submissions S."/>
        </authorList>
    </citation>
    <scope>NUCLEOTIDE SEQUENCE [LARGE SCALE GENOMIC DNA]</scope>
    <source>
        <strain evidence="13">RKEM611</strain>
    </source>
</reference>
<evidence type="ECO:0000256" key="6">
    <source>
        <dbReference type="ARBA" id="ARBA00023288"/>
    </source>
</evidence>
<evidence type="ECO:0000313" key="13">
    <source>
        <dbReference type="Proteomes" id="UP000192907"/>
    </source>
</evidence>
<protein>
    <recommendedName>
        <fullName evidence="7">Peptidoglycan-associated protein</fullName>
    </recommendedName>
</protein>
<organism evidence="12 13">
    <name type="scientific">Pseudobacteriovorax antillogorgiicola</name>
    <dbReference type="NCBI Taxonomy" id="1513793"/>
    <lineage>
        <taxon>Bacteria</taxon>
        <taxon>Pseudomonadati</taxon>
        <taxon>Bdellovibrionota</taxon>
        <taxon>Oligoflexia</taxon>
        <taxon>Oligoflexales</taxon>
        <taxon>Pseudobacteriovoracaceae</taxon>
        <taxon>Pseudobacteriovorax</taxon>
    </lineage>
</organism>
<dbReference type="GO" id="GO:0051301">
    <property type="term" value="P:cell division"/>
    <property type="evidence" value="ECO:0007669"/>
    <property type="project" value="InterPro"/>
</dbReference>
<dbReference type="PANTHER" id="PTHR30329">
    <property type="entry name" value="STATOR ELEMENT OF FLAGELLAR MOTOR COMPLEX"/>
    <property type="match status" value="1"/>
</dbReference>
<dbReference type="InterPro" id="IPR006665">
    <property type="entry name" value="OmpA-like"/>
</dbReference>
<proteinExistence type="inferred from homology"/>
<evidence type="ECO:0000256" key="4">
    <source>
        <dbReference type="ARBA" id="ARBA00023139"/>
    </source>
</evidence>
<dbReference type="Proteomes" id="UP000192907">
    <property type="component" value="Unassembled WGS sequence"/>
</dbReference>
<evidence type="ECO:0000256" key="5">
    <source>
        <dbReference type="ARBA" id="ARBA00023237"/>
    </source>
</evidence>
<dbReference type="STRING" id="1513793.SAMN06296036_13014"/>
<dbReference type="EMBL" id="FWZT01000030">
    <property type="protein sequence ID" value="SMF76251.1"/>
    <property type="molecule type" value="Genomic_DNA"/>
</dbReference>
<evidence type="ECO:0000256" key="3">
    <source>
        <dbReference type="ARBA" id="ARBA00023136"/>
    </source>
</evidence>
<dbReference type="InterPro" id="IPR039001">
    <property type="entry name" value="Pal"/>
</dbReference>
<dbReference type="HAMAP" id="MF_02204">
    <property type="entry name" value="Pal"/>
    <property type="match status" value="1"/>
</dbReference>
<dbReference type="Gene3D" id="3.30.1330.60">
    <property type="entry name" value="OmpA-like domain"/>
    <property type="match status" value="1"/>
</dbReference>
<comment type="similarity">
    <text evidence="7">Belongs to the Pal lipoprotein family.</text>
</comment>
<keyword evidence="6 12" id="KW-0449">Lipoprotein</keyword>